<comment type="caution">
    <text evidence="2">The sequence shown here is derived from an EMBL/GenBank/DDBJ whole genome shotgun (WGS) entry which is preliminary data.</text>
</comment>
<reference evidence="1" key="4">
    <citation type="submission" date="2024-05" db="EMBL/GenBank/DDBJ databases">
        <authorList>
            <person name="Sun Q."/>
            <person name="Sedlacek I."/>
        </authorList>
    </citation>
    <scope>NUCLEOTIDE SEQUENCE</scope>
    <source>
        <strain evidence="1">CCM 8490</strain>
    </source>
</reference>
<protein>
    <submittedName>
        <fullName evidence="2">Uncharacterized protein</fullName>
    </submittedName>
</protein>
<evidence type="ECO:0000313" key="2">
    <source>
        <dbReference type="EMBL" id="RKE90035.1"/>
    </source>
</evidence>
<reference evidence="2 3" key="2">
    <citation type="submission" date="2018-09" db="EMBL/GenBank/DDBJ databases">
        <title>Genomic Encyclopedia of Archaeal and Bacterial Type Strains, Phase II (KMG-II): from individual species to whole genera.</title>
        <authorList>
            <person name="Goeker M."/>
        </authorList>
    </citation>
    <scope>NUCLEOTIDE SEQUENCE [LARGE SCALE GENOMIC DNA]</scope>
    <source>
        <strain evidence="2 3">DSM 27620</strain>
    </source>
</reference>
<gene>
    <name evidence="2" type="ORF">BXY58_0620</name>
    <name evidence="1" type="ORF">GCM10007332_05920</name>
</gene>
<dbReference type="EMBL" id="RAQH01000001">
    <property type="protein sequence ID" value="RKE90035.1"/>
    <property type="molecule type" value="Genomic_DNA"/>
</dbReference>
<dbReference type="Proteomes" id="UP000285906">
    <property type="component" value="Unassembled WGS sequence"/>
</dbReference>
<organism evidence="2 3">
    <name type="scientific">Epilithonimonas arachidiradicis</name>
    <dbReference type="NCBI Taxonomy" id="1617282"/>
    <lineage>
        <taxon>Bacteria</taxon>
        <taxon>Pseudomonadati</taxon>
        <taxon>Bacteroidota</taxon>
        <taxon>Flavobacteriia</taxon>
        <taxon>Flavobacteriales</taxon>
        <taxon>Weeksellaceae</taxon>
        <taxon>Chryseobacterium group</taxon>
        <taxon>Epilithonimonas</taxon>
    </lineage>
</organism>
<sequence>MTPTQELNSYLVRKNPQTVAVLIDSITNHRTTAVEDLTNSEIGTLLQIFRPKTIEEKANALVDEAIMKQWRSNIIALAERTGIKKLGQWSEFNNWMLLSSVFKKHLNAHSLEELKALYQQLRGVERNNERSASKTMTKAWWKKAEDNKAWN</sequence>
<dbReference type="Proteomes" id="UP000658202">
    <property type="component" value="Unassembled WGS sequence"/>
</dbReference>
<evidence type="ECO:0000313" key="3">
    <source>
        <dbReference type="Proteomes" id="UP000285906"/>
    </source>
</evidence>
<reference evidence="1" key="1">
    <citation type="journal article" date="2014" name="Int. J. Syst. Evol. Microbiol.">
        <title>Complete genome of a new Firmicutes species belonging to the dominant human colonic microbiota ('Ruminococcus bicirculans') reveals two chromosomes and a selective capacity to utilize plant glucans.</title>
        <authorList>
            <consortium name="NISC Comparative Sequencing Program"/>
            <person name="Wegmann U."/>
            <person name="Louis P."/>
            <person name="Goesmann A."/>
            <person name="Henrissat B."/>
            <person name="Duncan S.H."/>
            <person name="Flint H.J."/>
        </authorList>
    </citation>
    <scope>NUCLEOTIDE SEQUENCE</scope>
    <source>
        <strain evidence="1">CCM 8490</strain>
    </source>
</reference>
<dbReference type="AlphaFoldDB" id="A0A420DDN7"/>
<name>A0A420DDN7_9FLAO</name>
<dbReference type="OrthoDB" id="1451383at2"/>
<evidence type="ECO:0000313" key="1">
    <source>
        <dbReference type="EMBL" id="GGG47225.1"/>
    </source>
</evidence>
<proteinExistence type="predicted"/>
<keyword evidence="4" id="KW-1185">Reference proteome</keyword>
<dbReference type="EMBL" id="BMCW01000001">
    <property type="protein sequence ID" value="GGG47225.1"/>
    <property type="molecule type" value="Genomic_DNA"/>
</dbReference>
<accession>A0A420DDN7</accession>
<reference evidence="4" key="3">
    <citation type="journal article" date="2019" name="Int. J. Syst. Evol. Microbiol.">
        <title>The Global Catalogue of Microorganisms (GCM) 10K type strain sequencing project: providing services to taxonomists for standard genome sequencing and annotation.</title>
        <authorList>
            <consortium name="The Broad Institute Genomics Platform"/>
            <consortium name="The Broad Institute Genome Sequencing Center for Infectious Disease"/>
            <person name="Wu L."/>
            <person name="Ma J."/>
        </authorList>
    </citation>
    <scope>NUCLEOTIDE SEQUENCE [LARGE SCALE GENOMIC DNA]</scope>
    <source>
        <strain evidence="4">CCM 8490</strain>
    </source>
</reference>
<dbReference type="RefSeq" id="WP_120212312.1">
    <property type="nucleotide sequence ID" value="NZ_BMCW01000001.1"/>
</dbReference>
<evidence type="ECO:0000313" key="4">
    <source>
        <dbReference type="Proteomes" id="UP000658202"/>
    </source>
</evidence>